<evidence type="ECO:0000256" key="2">
    <source>
        <dbReference type="ARBA" id="ARBA00010663"/>
    </source>
</evidence>
<evidence type="ECO:0000313" key="18">
    <source>
        <dbReference type="Ensembl" id="ENSSPUP00000003765.1"/>
    </source>
</evidence>
<dbReference type="PRINTS" id="PR00237">
    <property type="entry name" value="GPCRRHODOPSN"/>
</dbReference>
<feature type="transmembrane region" description="Helical" evidence="15">
    <location>
        <begin position="240"/>
        <end position="263"/>
    </location>
</feature>
<evidence type="ECO:0000256" key="13">
    <source>
        <dbReference type="ARBA" id="ARBA00023224"/>
    </source>
</evidence>
<protein>
    <recommendedName>
        <fullName evidence="15">Olfactory receptor</fullName>
    </recommendedName>
</protein>
<dbReference type="InterPro" id="IPR000725">
    <property type="entry name" value="Olfact_rcpt"/>
</dbReference>
<feature type="transmembrane region" description="Helical" evidence="15">
    <location>
        <begin position="100"/>
        <end position="122"/>
    </location>
</feature>
<dbReference type="AlphaFoldDB" id="A0A8D0GEB8"/>
<evidence type="ECO:0000256" key="9">
    <source>
        <dbReference type="ARBA" id="ARBA00023136"/>
    </source>
</evidence>
<dbReference type="InterPro" id="IPR017452">
    <property type="entry name" value="GPCR_Rhodpsn_7TM"/>
</dbReference>
<reference evidence="18" key="2">
    <citation type="submission" date="2025-09" db="UniProtKB">
        <authorList>
            <consortium name="Ensembl"/>
        </authorList>
    </citation>
    <scope>IDENTIFICATION</scope>
</reference>
<dbReference type="GeneTree" id="ENSGT00940000162891"/>
<dbReference type="GO" id="GO:0004930">
    <property type="term" value="F:G protein-coupled receptor activity"/>
    <property type="evidence" value="ECO:0007669"/>
    <property type="project" value="UniProtKB-KW"/>
</dbReference>
<organism evidence="18 19">
    <name type="scientific">Sphenodon punctatus</name>
    <name type="common">Tuatara</name>
    <name type="synonym">Hatteria punctata</name>
    <dbReference type="NCBI Taxonomy" id="8508"/>
    <lineage>
        <taxon>Eukaryota</taxon>
        <taxon>Metazoa</taxon>
        <taxon>Chordata</taxon>
        <taxon>Craniata</taxon>
        <taxon>Vertebrata</taxon>
        <taxon>Euteleostomi</taxon>
        <taxon>Lepidosauria</taxon>
        <taxon>Sphenodontia</taxon>
        <taxon>Sphenodontidae</taxon>
        <taxon>Sphenodon</taxon>
    </lineage>
</organism>
<dbReference type="Proteomes" id="UP000694392">
    <property type="component" value="Unplaced"/>
</dbReference>
<accession>A0A8D0GEB8</accession>
<feature type="domain" description="G-protein coupled receptors family 1 profile" evidence="17">
    <location>
        <begin position="42"/>
        <end position="292"/>
    </location>
</feature>
<dbReference type="Ensembl" id="ENSSPUT00000004002.1">
    <property type="protein sequence ID" value="ENSSPUP00000003765.1"/>
    <property type="gene ID" value="ENSSPUG00000002879.1"/>
</dbReference>
<keyword evidence="11 14" id="KW-0675">Receptor</keyword>
<keyword evidence="13 14" id="KW-0807">Transducer</keyword>
<keyword evidence="5 14" id="KW-0812">Transmembrane</keyword>
<evidence type="ECO:0000256" key="16">
    <source>
        <dbReference type="SAM" id="MobiDB-lite"/>
    </source>
</evidence>
<dbReference type="GO" id="GO:0005886">
    <property type="term" value="C:plasma membrane"/>
    <property type="evidence" value="ECO:0007669"/>
    <property type="project" value="UniProtKB-SubCell"/>
</dbReference>
<dbReference type="GO" id="GO:0004984">
    <property type="term" value="F:olfactory receptor activity"/>
    <property type="evidence" value="ECO:0007669"/>
    <property type="project" value="InterPro"/>
</dbReference>
<dbReference type="FunFam" id="1.20.1070.10:FF:000001">
    <property type="entry name" value="Olfactory receptor"/>
    <property type="match status" value="1"/>
</dbReference>
<evidence type="ECO:0000256" key="14">
    <source>
        <dbReference type="RuleBase" id="RU000688"/>
    </source>
</evidence>
<feature type="compositionally biased region" description="Basic and acidic residues" evidence="16">
    <location>
        <begin position="317"/>
        <end position="326"/>
    </location>
</feature>
<evidence type="ECO:0000256" key="10">
    <source>
        <dbReference type="ARBA" id="ARBA00023157"/>
    </source>
</evidence>
<evidence type="ECO:0000256" key="6">
    <source>
        <dbReference type="ARBA" id="ARBA00022725"/>
    </source>
</evidence>
<evidence type="ECO:0000256" key="3">
    <source>
        <dbReference type="ARBA" id="ARBA00022475"/>
    </source>
</evidence>
<dbReference type="PROSITE" id="PS50262">
    <property type="entry name" value="G_PROTEIN_RECEP_F1_2"/>
    <property type="match status" value="1"/>
</dbReference>
<dbReference type="Pfam" id="PF13853">
    <property type="entry name" value="7tm_4"/>
    <property type="match status" value="1"/>
</dbReference>
<dbReference type="PANTHER" id="PTHR24242:SF227">
    <property type="entry name" value="OLFACTORY RECEPTOR"/>
    <property type="match status" value="1"/>
</dbReference>
<keyword evidence="3 15" id="KW-1003">Cell membrane</keyword>
<comment type="subcellular location">
    <subcellularLocation>
        <location evidence="1 15">Cell membrane</location>
        <topology evidence="1 15">Multi-pass membrane protein</topology>
    </subcellularLocation>
</comment>
<evidence type="ECO:0000256" key="15">
    <source>
        <dbReference type="RuleBase" id="RU363047"/>
    </source>
</evidence>
<dbReference type="PROSITE" id="PS00237">
    <property type="entry name" value="G_PROTEIN_RECEP_F1_1"/>
    <property type="match status" value="1"/>
</dbReference>
<dbReference type="SUPFAM" id="SSF81321">
    <property type="entry name" value="Family A G protein-coupled receptor-like"/>
    <property type="match status" value="1"/>
</dbReference>
<keyword evidence="12" id="KW-0325">Glycoprotein</keyword>
<evidence type="ECO:0000256" key="7">
    <source>
        <dbReference type="ARBA" id="ARBA00022989"/>
    </source>
</evidence>
<evidence type="ECO:0000256" key="4">
    <source>
        <dbReference type="ARBA" id="ARBA00022606"/>
    </source>
</evidence>
<evidence type="ECO:0000256" key="8">
    <source>
        <dbReference type="ARBA" id="ARBA00023040"/>
    </source>
</evidence>
<dbReference type="InterPro" id="IPR050939">
    <property type="entry name" value="Olfactory_GPCR1"/>
</dbReference>
<comment type="similarity">
    <text evidence="2 14">Belongs to the G-protein coupled receptor 1 family.</text>
</comment>
<dbReference type="InterPro" id="IPR000276">
    <property type="entry name" value="GPCR_Rhodpsn"/>
</dbReference>
<dbReference type="PANTHER" id="PTHR24242">
    <property type="entry name" value="G-PROTEIN COUPLED RECEPTOR"/>
    <property type="match status" value="1"/>
</dbReference>
<dbReference type="OMA" id="ILMASCW"/>
<evidence type="ECO:0000259" key="17">
    <source>
        <dbReference type="PROSITE" id="PS50262"/>
    </source>
</evidence>
<feature type="transmembrane region" description="Helical" evidence="15">
    <location>
        <begin position="203"/>
        <end position="228"/>
    </location>
</feature>
<keyword evidence="6 15" id="KW-0552">Olfaction</keyword>
<feature type="transmembrane region" description="Helical" evidence="15">
    <location>
        <begin position="59"/>
        <end position="80"/>
    </location>
</feature>
<dbReference type="Gene3D" id="1.20.1070.10">
    <property type="entry name" value="Rhodopsin 7-helix transmembrane proteins"/>
    <property type="match status" value="1"/>
</dbReference>
<dbReference type="FunFam" id="1.10.1220.70:FF:000001">
    <property type="entry name" value="Olfactory receptor"/>
    <property type="match status" value="1"/>
</dbReference>
<feature type="transmembrane region" description="Helical" evidence="15">
    <location>
        <begin position="275"/>
        <end position="294"/>
    </location>
</feature>
<evidence type="ECO:0000313" key="19">
    <source>
        <dbReference type="Proteomes" id="UP000694392"/>
    </source>
</evidence>
<keyword evidence="7 15" id="KW-1133">Transmembrane helix</keyword>
<keyword evidence="10" id="KW-1015">Disulfide bond</keyword>
<feature type="region of interest" description="Disordered" evidence="16">
    <location>
        <begin position="305"/>
        <end position="326"/>
    </location>
</feature>
<keyword evidence="4 15" id="KW-0716">Sensory transduction</keyword>
<feature type="transmembrane region" description="Helical" evidence="15">
    <location>
        <begin position="142"/>
        <end position="160"/>
    </location>
</feature>
<name>A0A8D0GEB8_SPHPU</name>
<keyword evidence="19" id="KW-1185">Reference proteome</keyword>
<keyword evidence="9 15" id="KW-0472">Membrane</keyword>
<reference evidence="18" key="1">
    <citation type="submission" date="2025-08" db="UniProtKB">
        <authorList>
            <consortium name="Ensembl"/>
        </authorList>
    </citation>
    <scope>IDENTIFICATION</scope>
</reference>
<evidence type="ECO:0000256" key="5">
    <source>
        <dbReference type="ARBA" id="ARBA00022692"/>
    </source>
</evidence>
<proteinExistence type="inferred from homology"/>
<keyword evidence="8 14" id="KW-0297">G-protein coupled receptor</keyword>
<evidence type="ECO:0000256" key="11">
    <source>
        <dbReference type="ARBA" id="ARBA00023170"/>
    </source>
</evidence>
<evidence type="ECO:0000256" key="12">
    <source>
        <dbReference type="ARBA" id="ARBA00023180"/>
    </source>
</evidence>
<sequence>MKTPNRTAVQEFILLGFTLGKQGHRHLLLIVFSAIYIISLVENLIIITVVLLDARLTRLPMYVLLGNFSWLEVCYISATVPRMLSDLASPYGVISFGACFLQFYIFFSLGNTEGFFLAAMALDRYLAICHPLRYPLLMSHQFCLILMASCWVVGFLWYALPVFWVSRLSYCGPNVIDHFMCDSGPLLALACSSLEHMQTLYNIFLSAGILGSFLIVLISYALVVLALLKMPNHDRRLKGFSTVSSHVTVVTLFYGSVAAMYLGQGWKDQVVVGKVVTLFYTAITPLLNPLIYCLRNEGMKEALGRGHRTNEQISHPVHGEGTKLSM</sequence>
<dbReference type="PRINTS" id="PR00245">
    <property type="entry name" value="OLFACTORYR"/>
</dbReference>
<evidence type="ECO:0000256" key="1">
    <source>
        <dbReference type="ARBA" id="ARBA00004651"/>
    </source>
</evidence>
<feature type="transmembrane region" description="Helical" evidence="15">
    <location>
        <begin position="27"/>
        <end position="52"/>
    </location>
</feature>